<dbReference type="RefSeq" id="WP_182961400.1">
    <property type="nucleotide sequence ID" value="NZ_WNXC01000010.1"/>
</dbReference>
<name>A0ABR6F1X0_9SPHI</name>
<keyword evidence="3" id="KW-1185">Reference proteome</keyword>
<keyword evidence="1" id="KW-1133">Transmembrane helix</keyword>
<feature type="transmembrane region" description="Helical" evidence="1">
    <location>
        <begin position="63"/>
        <end position="83"/>
    </location>
</feature>
<reference evidence="2 3" key="1">
    <citation type="submission" date="2019-11" db="EMBL/GenBank/DDBJ databases">
        <title>Description of Pedobacter sp. LMG 31462T.</title>
        <authorList>
            <person name="Carlier A."/>
            <person name="Qi S."/>
            <person name="Vandamme P."/>
        </authorList>
    </citation>
    <scope>NUCLEOTIDE SEQUENCE [LARGE SCALE GENOMIC DNA]</scope>
    <source>
        <strain evidence="2 3">LMG 31462</strain>
    </source>
</reference>
<keyword evidence="1" id="KW-0812">Transmembrane</keyword>
<proteinExistence type="predicted"/>
<evidence type="ECO:0000256" key="1">
    <source>
        <dbReference type="SAM" id="Phobius"/>
    </source>
</evidence>
<sequence length="139" mass="14961">MKIQGVIGAAVMAAGGLCPLMRLPIIGNWNYFDIDPRLATAFYVLVVLALLGSFTNKVGLIKFSGWAVMALVAISLAGIYFKVHDSFGFLHFKKMVNLAAGMVKLKWGWFVIVVGAGILITVRRPKVVLVPSATPEVGV</sequence>
<feature type="transmembrane region" description="Helical" evidence="1">
    <location>
        <begin position="103"/>
        <end position="122"/>
    </location>
</feature>
<feature type="transmembrane region" description="Helical" evidence="1">
    <location>
        <begin position="38"/>
        <end position="56"/>
    </location>
</feature>
<evidence type="ECO:0000313" key="2">
    <source>
        <dbReference type="EMBL" id="MBB2151495.1"/>
    </source>
</evidence>
<dbReference type="EMBL" id="WNXC01000010">
    <property type="protein sequence ID" value="MBB2151495.1"/>
    <property type="molecule type" value="Genomic_DNA"/>
</dbReference>
<dbReference type="Proteomes" id="UP000636110">
    <property type="component" value="Unassembled WGS sequence"/>
</dbReference>
<protein>
    <submittedName>
        <fullName evidence="2">Uncharacterized protein</fullName>
    </submittedName>
</protein>
<evidence type="ECO:0000313" key="3">
    <source>
        <dbReference type="Proteomes" id="UP000636110"/>
    </source>
</evidence>
<comment type="caution">
    <text evidence="2">The sequence shown here is derived from an EMBL/GenBank/DDBJ whole genome shotgun (WGS) entry which is preliminary data.</text>
</comment>
<keyword evidence="1" id="KW-0472">Membrane</keyword>
<gene>
    <name evidence="2" type="ORF">GM920_21525</name>
</gene>
<accession>A0ABR6F1X0</accession>
<organism evidence="2 3">
    <name type="scientific">Pedobacter gandavensis</name>
    <dbReference type="NCBI Taxonomy" id="2679963"/>
    <lineage>
        <taxon>Bacteria</taxon>
        <taxon>Pseudomonadati</taxon>
        <taxon>Bacteroidota</taxon>
        <taxon>Sphingobacteriia</taxon>
        <taxon>Sphingobacteriales</taxon>
        <taxon>Sphingobacteriaceae</taxon>
        <taxon>Pedobacter</taxon>
    </lineage>
</organism>